<dbReference type="AlphaFoldDB" id="A0A429ZWQ7"/>
<accession>A0A429ZWQ7</accession>
<proteinExistence type="predicted"/>
<dbReference type="InterPro" id="IPR005149">
    <property type="entry name" value="Tscrpt_reg_PadR_N"/>
</dbReference>
<dbReference type="InterPro" id="IPR052509">
    <property type="entry name" value="Metal_resp_DNA-bind_regulator"/>
</dbReference>
<dbReference type="Proteomes" id="UP000287857">
    <property type="component" value="Unassembled WGS sequence"/>
</dbReference>
<dbReference type="Gene3D" id="1.10.10.10">
    <property type="entry name" value="Winged helix-like DNA-binding domain superfamily/Winged helix DNA-binding domain"/>
    <property type="match status" value="1"/>
</dbReference>
<dbReference type="OrthoDB" id="9814826at2"/>
<keyword evidence="3" id="KW-1185">Reference proteome</keyword>
<organism evidence="2 3">
    <name type="scientific">Vagococcus vulneris</name>
    <dbReference type="NCBI Taxonomy" id="1977869"/>
    <lineage>
        <taxon>Bacteria</taxon>
        <taxon>Bacillati</taxon>
        <taxon>Bacillota</taxon>
        <taxon>Bacilli</taxon>
        <taxon>Lactobacillales</taxon>
        <taxon>Enterococcaceae</taxon>
        <taxon>Vagococcus</taxon>
    </lineage>
</organism>
<dbReference type="InterPro" id="IPR036388">
    <property type="entry name" value="WH-like_DNA-bd_sf"/>
</dbReference>
<gene>
    <name evidence="2" type="ORF">CBF37_08875</name>
</gene>
<evidence type="ECO:0000259" key="1">
    <source>
        <dbReference type="Pfam" id="PF03551"/>
    </source>
</evidence>
<dbReference type="SUPFAM" id="SSF46785">
    <property type="entry name" value="Winged helix' DNA-binding domain"/>
    <property type="match status" value="1"/>
</dbReference>
<dbReference type="InterPro" id="IPR036390">
    <property type="entry name" value="WH_DNA-bd_sf"/>
</dbReference>
<protein>
    <submittedName>
        <fullName evidence="2">PadR family transcriptional regulator</fullName>
    </submittedName>
</protein>
<evidence type="ECO:0000313" key="3">
    <source>
        <dbReference type="Proteomes" id="UP000287857"/>
    </source>
</evidence>
<dbReference type="PANTHER" id="PTHR33169:SF13">
    <property type="entry name" value="PADR-FAMILY TRANSCRIPTIONAL REGULATOR"/>
    <property type="match status" value="1"/>
</dbReference>
<sequence length="106" mass="11911">MSVTAKAKLPLTETVFYILLAFKKPTYGYIAIQLIEELSNGSVKIAAGTMYGALDTLVKQELIEQVPSDLERRKMYVITHVGESLLKKEAERMAACVSLFKKLEER</sequence>
<dbReference type="Pfam" id="PF03551">
    <property type="entry name" value="PadR"/>
    <property type="match status" value="1"/>
</dbReference>
<dbReference type="EMBL" id="NGJS01000013">
    <property type="protein sequence ID" value="RST98136.1"/>
    <property type="molecule type" value="Genomic_DNA"/>
</dbReference>
<evidence type="ECO:0000313" key="2">
    <source>
        <dbReference type="EMBL" id="RST98136.1"/>
    </source>
</evidence>
<comment type="caution">
    <text evidence="2">The sequence shown here is derived from an EMBL/GenBank/DDBJ whole genome shotgun (WGS) entry which is preliminary data.</text>
</comment>
<reference evidence="2 3" key="1">
    <citation type="submission" date="2017-05" db="EMBL/GenBank/DDBJ databases">
        <title>Vagococcus spp. assemblies.</title>
        <authorList>
            <person name="Gulvik C.A."/>
        </authorList>
    </citation>
    <scope>NUCLEOTIDE SEQUENCE [LARGE SCALE GENOMIC DNA]</scope>
    <source>
        <strain evidence="2 3">SS1995</strain>
    </source>
</reference>
<feature type="domain" description="Transcription regulator PadR N-terminal" evidence="1">
    <location>
        <begin position="23"/>
        <end position="87"/>
    </location>
</feature>
<dbReference type="PANTHER" id="PTHR33169">
    <property type="entry name" value="PADR-FAMILY TRANSCRIPTIONAL REGULATOR"/>
    <property type="match status" value="1"/>
</dbReference>
<name>A0A429ZWQ7_9ENTE</name>